<name>A0A670K8I1_PODMU</name>
<dbReference type="Ensembl" id="ENSPMRT00000035918.1">
    <property type="protein sequence ID" value="ENSPMRP00000033863.1"/>
    <property type="gene ID" value="ENSPMRG00000021964.1"/>
</dbReference>
<proteinExistence type="predicted"/>
<evidence type="ECO:0000313" key="2">
    <source>
        <dbReference type="Proteomes" id="UP000472272"/>
    </source>
</evidence>
<sequence>MREPPEGPQRWTSFPGHLQREPHVEVQLQQWPTTAFPGGPTVPHPTPVFCVWMCTASVRTGQSNRVYPTPFNSSPRPQKGSCITTATVWLPVQERSLQIKYSNGCSPCLKQDTRFPLCGCATSTFGEMAWWAKSDRLRVQ</sequence>
<protein>
    <submittedName>
        <fullName evidence="1">Uncharacterized protein</fullName>
    </submittedName>
</protein>
<evidence type="ECO:0000313" key="1">
    <source>
        <dbReference type="Ensembl" id="ENSPMRP00000033863.1"/>
    </source>
</evidence>
<keyword evidence="2" id="KW-1185">Reference proteome</keyword>
<reference evidence="1" key="2">
    <citation type="submission" date="2025-08" db="UniProtKB">
        <authorList>
            <consortium name="Ensembl"/>
        </authorList>
    </citation>
    <scope>IDENTIFICATION</scope>
</reference>
<accession>A0A670K8I1</accession>
<dbReference type="AlphaFoldDB" id="A0A670K8I1"/>
<dbReference type="Proteomes" id="UP000472272">
    <property type="component" value="Chromosome 18"/>
</dbReference>
<reference evidence="1" key="3">
    <citation type="submission" date="2025-09" db="UniProtKB">
        <authorList>
            <consortium name="Ensembl"/>
        </authorList>
    </citation>
    <scope>IDENTIFICATION</scope>
</reference>
<organism evidence="1 2">
    <name type="scientific">Podarcis muralis</name>
    <name type="common">Wall lizard</name>
    <name type="synonym">Lacerta muralis</name>
    <dbReference type="NCBI Taxonomy" id="64176"/>
    <lineage>
        <taxon>Eukaryota</taxon>
        <taxon>Metazoa</taxon>
        <taxon>Chordata</taxon>
        <taxon>Craniata</taxon>
        <taxon>Vertebrata</taxon>
        <taxon>Euteleostomi</taxon>
        <taxon>Lepidosauria</taxon>
        <taxon>Squamata</taxon>
        <taxon>Bifurcata</taxon>
        <taxon>Unidentata</taxon>
        <taxon>Episquamata</taxon>
        <taxon>Laterata</taxon>
        <taxon>Lacertibaenia</taxon>
        <taxon>Lacertidae</taxon>
        <taxon>Podarcis</taxon>
    </lineage>
</organism>
<reference evidence="1 2" key="1">
    <citation type="journal article" date="2019" name="Proc. Natl. Acad. Sci. U.S.A.">
        <title>Regulatory changes in pterin and carotenoid genes underlie balanced color polymorphisms in the wall lizard.</title>
        <authorList>
            <person name="Andrade P."/>
            <person name="Pinho C."/>
            <person name="Perez I de Lanuza G."/>
            <person name="Afonso S."/>
            <person name="Brejcha J."/>
            <person name="Rubin C.J."/>
            <person name="Wallerman O."/>
            <person name="Pereira P."/>
            <person name="Sabatino S.J."/>
            <person name="Bellati A."/>
            <person name="Pellitteri-Rosa D."/>
            <person name="Bosakova Z."/>
            <person name="Bunikis I."/>
            <person name="Carretero M.A."/>
            <person name="Feiner N."/>
            <person name="Marsik P."/>
            <person name="Pauperio F."/>
            <person name="Salvi D."/>
            <person name="Soler L."/>
            <person name="While G.M."/>
            <person name="Uller T."/>
            <person name="Font E."/>
            <person name="Andersson L."/>
            <person name="Carneiro M."/>
        </authorList>
    </citation>
    <scope>NUCLEOTIDE SEQUENCE</scope>
</reference>